<dbReference type="RefSeq" id="WP_194697710.1">
    <property type="nucleotide sequence ID" value="NZ_JADKPO010000027.1"/>
</dbReference>
<organism evidence="1 2">
    <name type="scientific">Nocardioides agariphilus</name>
    <dbReference type="NCBI Taxonomy" id="433664"/>
    <lineage>
        <taxon>Bacteria</taxon>
        <taxon>Bacillati</taxon>
        <taxon>Actinomycetota</taxon>
        <taxon>Actinomycetes</taxon>
        <taxon>Propionibacteriales</taxon>
        <taxon>Nocardioidaceae</taxon>
        <taxon>Nocardioides</taxon>
    </lineage>
</organism>
<name>A0A930VRY4_9ACTN</name>
<protein>
    <submittedName>
        <fullName evidence="1">Uncharacterized protein</fullName>
    </submittedName>
</protein>
<dbReference type="Proteomes" id="UP000660668">
    <property type="component" value="Unassembled WGS sequence"/>
</dbReference>
<accession>A0A930VRY4</accession>
<evidence type="ECO:0000313" key="1">
    <source>
        <dbReference type="EMBL" id="MBF4769567.1"/>
    </source>
</evidence>
<comment type="caution">
    <text evidence="1">The sequence shown here is derived from an EMBL/GenBank/DDBJ whole genome shotgun (WGS) entry which is preliminary data.</text>
</comment>
<dbReference type="EMBL" id="JADKPO010000027">
    <property type="protein sequence ID" value="MBF4769567.1"/>
    <property type="molecule type" value="Genomic_DNA"/>
</dbReference>
<reference evidence="1" key="1">
    <citation type="submission" date="2020-11" db="EMBL/GenBank/DDBJ databases">
        <title>Nocardioides cynanchi sp. nov., isolated from soil of rhizosphere of Cynanchum wilfordii.</title>
        <authorList>
            <person name="Lee J.-S."/>
            <person name="Suh M.K."/>
            <person name="Kim J.-S."/>
        </authorList>
    </citation>
    <scope>NUCLEOTIDE SEQUENCE</scope>
    <source>
        <strain evidence="1">KCTC 19276</strain>
    </source>
</reference>
<evidence type="ECO:0000313" key="2">
    <source>
        <dbReference type="Proteomes" id="UP000660668"/>
    </source>
</evidence>
<proteinExistence type="predicted"/>
<gene>
    <name evidence="1" type="ORF">ISU10_17505</name>
</gene>
<dbReference type="AlphaFoldDB" id="A0A930VRY4"/>
<sequence length="72" mass="7760">MTFTVTTSGEANESMMIEHADAVTVVVEEGHLVLRSNRGIVGIYAPGRWANVVETRGEHAIGRRMALPAQPA</sequence>
<keyword evidence="2" id="KW-1185">Reference proteome</keyword>